<gene>
    <name evidence="2" type="ORF">EVAR_66270_1</name>
</gene>
<organism evidence="2 3">
    <name type="scientific">Eumeta variegata</name>
    <name type="common">Bagworm moth</name>
    <name type="synonym">Eumeta japonica</name>
    <dbReference type="NCBI Taxonomy" id="151549"/>
    <lineage>
        <taxon>Eukaryota</taxon>
        <taxon>Metazoa</taxon>
        <taxon>Ecdysozoa</taxon>
        <taxon>Arthropoda</taxon>
        <taxon>Hexapoda</taxon>
        <taxon>Insecta</taxon>
        <taxon>Pterygota</taxon>
        <taxon>Neoptera</taxon>
        <taxon>Endopterygota</taxon>
        <taxon>Lepidoptera</taxon>
        <taxon>Glossata</taxon>
        <taxon>Ditrysia</taxon>
        <taxon>Tineoidea</taxon>
        <taxon>Psychidae</taxon>
        <taxon>Oiketicinae</taxon>
        <taxon>Eumeta</taxon>
    </lineage>
</organism>
<feature type="region of interest" description="Disordered" evidence="1">
    <location>
        <begin position="45"/>
        <end position="98"/>
    </location>
</feature>
<dbReference type="AlphaFoldDB" id="A0A4C1ZR04"/>
<keyword evidence="3" id="KW-1185">Reference proteome</keyword>
<proteinExistence type="predicted"/>
<accession>A0A4C1ZR04</accession>
<sequence>MSPLGCQYVIRTYWTDASTPAVAAGIVWLYGPKIRATLRVRPVRVQRPTGKQQEEEAARRRGKLSSTTTTAFQSEPYQVEEQSSFTIAEKNIKPGRQN</sequence>
<dbReference type="Proteomes" id="UP000299102">
    <property type="component" value="Unassembled WGS sequence"/>
</dbReference>
<evidence type="ECO:0000313" key="2">
    <source>
        <dbReference type="EMBL" id="GBP90926.1"/>
    </source>
</evidence>
<name>A0A4C1ZR04_EUMVA</name>
<feature type="compositionally biased region" description="Polar residues" evidence="1">
    <location>
        <begin position="64"/>
        <end position="86"/>
    </location>
</feature>
<reference evidence="2 3" key="1">
    <citation type="journal article" date="2019" name="Commun. Biol.">
        <title>The bagworm genome reveals a unique fibroin gene that provides high tensile strength.</title>
        <authorList>
            <person name="Kono N."/>
            <person name="Nakamura H."/>
            <person name="Ohtoshi R."/>
            <person name="Tomita M."/>
            <person name="Numata K."/>
            <person name="Arakawa K."/>
        </authorList>
    </citation>
    <scope>NUCLEOTIDE SEQUENCE [LARGE SCALE GENOMIC DNA]</scope>
</reference>
<evidence type="ECO:0000256" key="1">
    <source>
        <dbReference type="SAM" id="MobiDB-lite"/>
    </source>
</evidence>
<evidence type="ECO:0000313" key="3">
    <source>
        <dbReference type="Proteomes" id="UP000299102"/>
    </source>
</evidence>
<comment type="caution">
    <text evidence="2">The sequence shown here is derived from an EMBL/GenBank/DDBJ whole genome shotgun (WGS) entry which is preliminary data.</text>
</comment>
<dbReference type="EMBL" id="BGZK01002125">
    <property type="protein sequence ID" value="GBP90926.1"/>
    <property type="molecule type" value="Genomic_DNA"/>
</dbReference>
<protein>
    <submittedName>
        <fullName evidence="2">Uncharacterized protein</fullName>
    </submittedName>
</protein>